<name>A0A069PBB0_9BURK</name>
<comment type="caution">
    <text evidence="1">The sequence shown here is derived from an EMBL/GenBank/DDBJ whole genome shotgun (WGS) entry which is preliminary data.</text>
</comment>
<organism evidence="1 2">
    <name type="scientific">Caballeronia glathei</name>
    <dbReference type="NCBI Taxonomy" id="60547"/>
    <lineage>
        <taxon>Bacteria</taxon>
        <taxon>Pseudomonadati</taxon>
        <taxon>Pseudomonadota</taxon>
        <taxon>Betaproteobacteria</taxon>
        <taxon>Burkholderiales</taxon>
        <taxon>Burkholderiaceae</taxon>
        <taxon>Caballeronia</taxon>
    </lineage>
</organism>
<accession>A0A069PBB0</accession>
<dbReference type="Proteomes" id="UP000027466">
    <property type="component" value="Unassembled WGS sequence"/>
</dbReference>
<gene>
    <name evidence="1" type="ORF">BG61_07825</name>
</gene>
<protein>
    <submittedName>
        <fullName evidence="1">Uncharacterized protein</fullName>
    </submittedName>
</protein>
<evidence type="ECO:0000313" key="1">
    <source>
        <dbReference type="EMBL" id="KDR37757.1"/>
    </source>
</evidence>
<proteinExistence type="predicted"/>
<sequence length="84" mass="9710">MYRPDISKFQHMRTCGEHRTYDVTLNVVQLDSGVCTYTGWVHFQHEFKGTGLVMPLVSHTREGAMSEARRRIERDIEDLAGIVE</sequence>
<keyword evidence="2" id="KW-1185">Reference proteome</keyword>
<dbReference type="AlphaFoldDB" id="A0A069PBB0"/>
<evidence type="ECO:0000313" key="2">
    <source>
        <dbReference type="Proteomes" id="UP000027466"/>
    </source>
</evidence>
<reference evidence="1 2" key="1">
    <citation type="submission" date="2014-03" db="EMBL/GenBank/DDBJ databases">
        <title>Draft Genome Sequences of Four Burkholderia Strains.</title>
        <authorList>
            <person name="Liu X.Y."/>
            <person name="Li C.X."/>
            <person name="Xu J.H."/>
        </authorList>
    </citation>
    <scope>NUCLEOTIDE SEQUENCE [LARGE SCALE GENOMIC DNA]</scope>
    <source>
        <strain evidence="1 2">DSM 50014</strain>
    </source>
</reference>
<dbReference type="EMBL" id="JFHC01000144">
    <property type="protein sequence ID" value="KDR37757.1"/>
    <property type="molecule type" value="Genomic_DNA"/>
</dbReference>